<name>A0A1J0GJK6_9CLOT</name>
<evidence type="ECO:0000256" key="1">
    <source>
        <dbReference type="ARBA" id="ARBA00009108"/>
    </source>
</evidence>
<feature type="coiled-coil region" evidence="2">
    <location>
        <begin position="52"/>
        <end position="79"/>
    </location>
</feature>
<gene>
    <name evidence="5" type="ORF">A7L45_14040</name>
</gene>
<dbReference type="RefSeq" id="WP_071613406.1">
    <property type="nucleotide sequence ID" value="NZ_CP015756.1"/>
</dbReference>
<organism evidence="5 6">
    <name type="scientific">Clostridium estertheticum subsp. estertheticum</name>
    <dbReference type="NCBI Taxonomy" id="1552"/>
    <lineage>
        <taxon>Bacteria</taxon>
        <taxon>Bacillati</taxon>
        <taxon>Bacillota</taxon>
        <taxon>Clostridia</taxon>
        <taxon>Eubacteriales</taxon>
        <taxon>Clostridiaceae</taxon>
        <taxon>Clostridium</taxon>
    </lineage>
</organism>
<keyword evidence="4" id="KW-0812">Transmembrane</keyword>
<dbReference type="OrthoDB" id="9776196at2"/>
<feature type="region of interest" description="Disordered" evidence="3">
    <location>
        <begin position="33"/>
        <end position="52"/>
    </location>
</feature>
<keyword evidence="2" id="KW-0175">Coiled coil</keyword>
<evidence type="ECO:0000313" key="6">
    <source>
        <dbReference type="Proteomes" id="UP000182569"/>
    </source>
</evidence>
<dbReference type="Proteomes" id="UP000182569">
    <property type="component" value="Chromosome"/>
</dbReference>
<dbReference type="InterPro" id="IPR010273">
    <property type="entry name" value="DUF881"/>
</dbReference>
<keyword evidence="4" id="KW-0472">Membrane</keyword>
<feature type="transmembrane region" description="Helical" evidence="4">
    <location>
        <begin position="6"/>
        <end position="25"/>
    </location>
</feature>
<dbReference type="STRING" id="1552.A7L45_14040"/>
<evidence type="ECO:0000313" key="5">
    <source>
        <dbReference type="EMBL" id="APC41112.1"/>
    </source>
</evidence>
<proteinExistence type="inferred from homology"/>
<dbReference type="PANTHER" id="PTHR37313">
    <property type="entry name" value="UPF0749 PROTEIN RV1825"/>
    <property type="match status" value="1"/>
</dbReference>
<keyword evidence="6" id="KW-1185">Reference proteome</keyword>
<dbReference type="Gene3D" id="3.30.70.1880">
    <property type="entry name" value="Protein of unknown function DUF881"/>
    <property type="match status" value="1"/>
</dbReference>
<sequence length="243" mass="26825">MKKFISQISIGIICVLLGFMITYQFKMISKQNSASTSDTDTNKNTPEIITENEQLKKSKVEMQKKIDDLDAKTKEYETAAGGKDAESELLNKELVETRILTGDTDVKGEGMTIYITPKSSIFGSNSDDQKINDTDLVHIVNELNAGNAEAISINGIRLTSRSGIRNAGNAIIINDERISYSKRITIKAIGKSDILESTISFPGAIPQTLSQTCDITMEKSNEIVIAKSNRAYKFDFAKPIEKK</sequence>
<reference evidence="6" key="1">
    <citation type="journal article" date="2016" name="Front. Microbiol.">
        <title>Complete Genome Sequence of Clostridium estertheticum DSM 8809, a Microbe Identified in Spoiled Vacuum Packed Beef.</title>
        <authorList>
            <person name="Yu Z."/>
            <person name="Gunn L."/>
            <person name="Brennan E."/>
            <person name="Reid R."/>
            <person name="Wall P.G."/>
            <person name="Gaora O.P."/>
            <person name="Hurley D."/>
            <person name="Bolton D."/>
            <person name="Fanning S."/>
        </authorList>
    </citation>
    <scope>NUCLEOTIDE SEQUENCE [LARGE SCALE GENOMIC DNA]</scope>
    <source>
        <strain evidence="6">DSM 8809</strain>
    </source>
</reference>
<dbReference type="AlphaFoldDB" id="A0A1J0GJK6"/>
<accession>A0A1J0GJK6</accession>
<evidence type="ECO:0000256" key="2">
    <source>
        <dbReference type="SAM" id="Coils"/>
    </source>
</evidence>
<evidence type="ECO:0000256" key="4">
    <source>
        <dbReference type="SAM" id="Phobius"/>
    </source>
</evidence>
<comment type="similarity">
    <text evidence="1">Belongs to the UPF0749 family.</text>
</comment>
<dbReference type="KEGG" id="ceu:A7L45_14040"/>
<keyword evidence="4" id="KW-1133">Transmembrane helix</keyword>
<feature type="compositionally biased region" description="Polar residues" evidence="3">
    <location>
        <begin position="33"/>
        <end position="47"/>
    </location>
</feature>
<dbReference type="PANTHER" id="PTHR37313:SF2">
    <property type="entry name" value="UPF0749 PROTEIN YLXX"/>
    <property type="match status" value="1"/>
</dbReference>
<dbReference type="Pfam" id="PF05949">
    <property type="entry name" value="DUF881"/>
    <property type="match status" value="1"/>
</dbReference>
<evidence type="ECO:0008006" key="7">
    <source>
        <dbReference type="Google" id="ProtNLM"/>
    </source>
</evidence>
<evidence type="ECO:0000256" key="3">
    <source>
        <dbReference type="SAM" id="MobiDB-lite"/>
    </source>
</evidence>
<protein>
    <recommendedName>
        <fullName evidence="7">DUF881 domain-containing protein</fullName>
    </recommendedName>
</protein>
<dbReference type="EMBL" id="CP015756">
    <property type="protein sequence ID" value="APC41112.1"/>
    <property type="molecule type" value="Genomic_DNA"/>
</dbReference>